<dbReference type="InterPro" id="IPR011042">
    <property type="entry name" value="6-blade_b-propeller_TolB-like"/>
</dbReference>
<evidence type="ECO:0000313" key="2">
    <source>
        <dbReference type="EMBL" id="GIH82266.1"/>
    </source>
</evidence>
<protein>
    <submittedName>
        <fullName evidence="2">Acyl-peptide hydrolase</fullName>
    </submittedName>
</protein>
<dbReference type="PANTHER" id="PTHR43056">
    <property type="entry name" value="PEPTIDASE S9 PROLYL OLIGOPEPTIDASE"/>
    <property type="match status" value="1"/>
</dbReference>
<dbReference type="InterPro" id="IPR001375">
    <property type="entry name" value="Peptidase_S9_cat"/>
</dbReference>
<dbReference type="PANTHER" id="PTHR43056:SF5">
    <property type="entry name" value="PEPTIDASE S9 PROLYL OLIGOPEPTIDASE CATALYTIC DOMAIN-CONTAINING PROTEIN"/>
    <property type="match status" value="1"/>
</dbReference>
<reference evidence="2" key="1">
    <citation type="submission" date="2021-01" db="EMBL/GenBank/DDBJ databases">
        <title>Whole genome shotgun sequence of Planobispora rosea NBRC 15558.</title>
        <authorList>
            <person name="Komaki H."/>
            <person name="Tamura T."/>
        </authorList>
    </citation>
    <scope>NUCLEOTIDE SEQUENCE</scope>
    <source>
        <strain evidence="2">NBRC 15558</strain>
    </source>
</reference>
<organism evidence="2 3">
    <name type="scientific">Planobispora rosea</name>
    <dbReference type="NCBI Taxonomy" id="35762"/>
    <lineage>
        <taxon>Bacteria</taxon>
        <taxon>Bacillati</taxon>
        <taxon>Actinomycetota</taxon>
        <taxon>Actinomycetes</taxon>
        <taxon>Streptosporangiales</taxon>
        <taxon>Streptosporangiaceae</taxon>
        <taxon>Planobispora</taxon>
    </lineage>
</organism>
<dbReference type="InterPro" id="IPR029058">
    <property type="entry name" value="AB_hydrolase_fold"/>
</dbReference>
<keyword evidence="2" id="KW-0378">Hydrolase</keyword>
<comment type="caution">
    <text evidence="2">The sequence shown here is derived from an EMBL/GenBank/DDBJ whole genome shotgun (WGS) entry which is preliminary data.</text>
</comment>
<dbReference type="Pfam" id="PF00326">
    <property type="entry name" value="Peptidase_S9"/>
    <property type="match status" value="1"/>
</dbReference>
<keyword evidence="3" id="KW-1185">Reference proteome</keyword>
<name>A0A8J3RXX4_PLARO</name>
<dbReference type="GO" id="GO:0008236">
    <property type="term" value="F:serine-type peptidase activity"/>
    <property type="evidence" value="ECO:0007669"/>
    <property type="project" value="InterPro"/>
</dbReference>
<dbReference type="EMBL" id="BOOI01000005">
    <property type="protein sequence ID" value="GIH82266.1"/>
    <property type="molecule type" value="Genomic_DNA"/>
</dbReference>
<gene>
    <name evidence="2" type="ORF">Pro02_06740</name>
</gene>
<dbReference type="OrthoDB" id="128799at2"/>
<dbReference type="RefSeq" id="WP_068922007.1">
    <property type="nucleotide sequence ID" value="NZ_BMQP01000001.1"/>
</dbReference>
<dbReference type="Gene3D" id="2.120.10.30">
    <property type="entry name" value="TolB, C-terminal domain"/>
    <property type="match status" value="1"/>
</dbReference>
<feature type="domain" description="Peptidase S9 prolyl oligopeptidase catalytic" evidence="1">
    <location>
        <begin position="442"/>
        <end position="643"/>
    </location>
</feature>
<proteinExistence type="predicted"/>
<dbReference type="SUPFAM" id="SSF53474">
    <property type="entry name" value="alpha/beta-Hydrolases"/>
    <property type="match status" value="1"/>
</dbReference>
<evidence type="ECO:0000259" key="1">
    <source>
        <dbReference type="Pfam" id="PF00326"/>
    </source>
</evidence>
<dbReference type="AlphaFoldDB" id="A0A8J3RXX4"/>
<dbReference type="SUPFAM" id="SSF82171">
    <property type="entry name" value="DPP6 N-terminal domain-like"/>
    <property type="match status" value="1"/>
</dbReference>
<dbReference type="Gene3D" id="3.40.50.1820">
    <property type="entry name" value="alpha/beta hydrolase"/>
    <property type="match status" value="1"/>
</dbReference>
<dbReference type="GO" id="GO:0006508">
    <property type="term" value="P:proteolysis"/>
    <property type="evidence" value="ECO:0007669"/>
    <property type="project" value="InterPro"/>
</dbReference>
<evidence type="ECO:0000313" key="3">
    <source>
        <dbReference type="Proteomes" id="UP000655044"/>
    </source>
</evidence>
<sequence length="645" mass="69397">MSPERDAVERDAVPYAAWPSPISTSDVARAGVGLSFPAMAGEQVWWIEDRPAEGGRTTIMHRGADGARRELLAAPWSARTRVHEYGGRPYAVVPDESAGAGPGEGSGSGGSVVFANLADQRLYLLSPGAEPRPITPEPDVEAGLRYADLLVHDGQVWCVRERHHDDGKVSRSIVSIPLHGGAEPRERVGGCDFYASLAISPDGEHLAYICWNHPRMPWNGTELRITRLSDGHSWTVKGGASESVLAPQWRDDRTLYLISDWSGWWNLYQIGMYGTSYQALYPAEEEFAGPLWQLGGAPYAVLDDGRLAVLHGQGDLRLGILDPVSGVLTDLDVPYSGWSPALASDGRMVAGIGYGPAVPLSVVRIDAVTGRVEGLRREVDELPDVAYLPRPEAVEVQGRFGRRVHALVYPPSNPEVTGEGAPPYVLFVHGGPTGHSTTALDLKKAFLTSRGIGVIDVNYGGSTGYGRAYRDRLRGQWGVVDVEDCVAVAEWLAARGMADPARIAIRGGSAGGWTVMAACALSDVFAGGVSYYGVSSLAQFAETTHDFESRYVEWLVGPSDPVLYGSREPLGQVAGVTCPMLLLQGLSDPVVPPAQSQAFADALAERGVPCTYLTFEGEAHGFRRAETRSAALATEFAFYQQIFHT</sequence>
<dbReference type="Proteomes" id="UP000655044">
    <property type="component" value="Unassembled WGS sequence"/>
</dbReference>
<dbReference type="InterPro" id="IPR050585">
    <property type="entry name" value="Xaa-Pro_dipeptidyl-ppase/CocE"/>
</dbReference>
<accession>A0A8J3RXX4</accession>